<evidence type="ECO:0000259" key="1">
    <source>
        <dbReference type="Pfam" id="PF03469"/>
    </source>
</evidence>
<dbReference type="InterPro" id="IPR005379">
    <property type="entry name" value="FDM1-5/IDN2_XH"/>
</dbReference>
<evidence type="ECO:0000313" key="3">
    <source>
        <dbReference type="Proteomes" id="UP000237000"/>
    </source>
</evidence>
<proteinExistence type="predicted"/>
<name>A0A2P5CGR0_TREOI</name>
<comment type="caution">
    <text evidence="2">The sequence shown here is derived from an EMBL/GenBank/DDBJ whole genome shotgun (WGS) entry which is preliminary data.</text>
</comment>
<evidence type="ECO:0000313" key="2">
    <source>
        <dbReference type="EMBL" id="PON60232.1"/>
    </source>
</evidence>
<gene>
    <name evidence="2" type="ORF">TorRG33x02_285660</name>
</gene>
<dbReference type="EMBL" id="JXTC01000367">
    <property type="protein sequence ID" value="PON60232.1"/>
    <property type="molecule type" value="Genomic_DNA"/>
</dbReference>
<protein>
    <recommendedName>
        <fullName evidence="1">Factor of DNA methylation 1-5/IDN2 domain-containing protein</fullName>
    </recommendedName>
</protein>
<feature type="domain" description="Factor of DNA methylation 1-5/IDN2" evidence="1">
    <location>
        <begin position="188"/>
        <end position="310"/>
    </location>
</feature>
<organism evidence="2 3">
    <name type="scientific">Trema orientale</name>
    <name type="common">Charcoal tree</name>
    <name type="synonym">Celtis orientalis</name>
    <dbReference type="NCBI Taxonomy" id="63057"/>
    <lineage>
        <taxon>Eukaryota</taxon>
        <taxon>Viridiplantae</taxon>
        <taxon>Streptophyta</taxon>
        <taxon>Embryophyta</taxon>
        <taxon>Tracheophyta</taxon>
        <taxon>Spermatophyta</taxon>
        <taxon>Magnoliopsida</taxon>
        <taxon>eudicotyledons</taxon>
        <taxon>Gunneridae</taxon>
        <taxon>Pentapetalae</taxon>
        <taxon>rosids</taxon>
        <taxon>fabids</taxon>
        <taxon>Rosales</taxon>
        <taxon>Cannabaceae</taxon>
        <taxon>Trema</taxon>
    </lineage>
</organism>
<sequence length="326" mass="38107">MDTRLRRRVCRPRLRLRPDFWRRRRLKSFEGKVMDGNVDTHIFHELLECPNCTCIMTRGPVYKCNFGHTLCYDCYERLEGKKDDFGKIVKLCLDCKKGQYGISDELGSLAQKFGKMNLDEVLKPLSLLKDKMCAFDDKSVKEINEALEYMDEGKEYKDHYDLARAELTKGLIERNIFGKNDKGIGLREFGRLELDPFIAMFEAKNHSKEEATSKGIEMRKMWELQLNTLTHASDEDEEGDGDGDRDGDGETNLEHILVSFKEEMGDGVFEAILRAYKELDYHEDNILSHEIWDYKNEKQASFREGLELLLFHFDRDSAVRRNLEED</sequence>
<accession>A0A2P5CGR0</accession>
<dbReference type="InterPro" id="IPR045177">
    <property type="entry name" value="FDM1-5/IDN2"/>
</dbReference>
<dbReference type="Pfam" id="PF03469">
    <property type="entry name" value="XH"/>
    <property type="match status" value="1"/>
</dbReference>
<dbReference type="InParanoid" id="A0A2P5CGR0"/>
<keyword evidence="3" id="KW-1185">Reference proteome</keyword>
<dbReference type="PANTHER" id="PTHR21596:SF77">
    <property type="entry name" value="XH_XS DOMAIN PROTEIN"/>
    <property type="match status" value="1"/>
</dbReference>
<dbReference type="AlphaFoldDB" id="A0A2P5CGR0"/>
<dbReference type="Proteomes" id="UP000237000">
    <property type="component" value="Unassembled WGS sequence"/>
</dbReference>
<dbReference type="GO" id="GO:0080188">
    <property type="term" value="P:gene silencing by siRNA-directed DNA methylation"/>
    <property type="evidence" value="ECO:0007669"/>
    <property type="project" value="InterPro"/>
</dbReference>
<reference evidence="3" key="1">
    <citation type="submission" date="2016-06" db="EMBL/GenBank/DDBJ databases">
        <title>Parallel loss of symbiosis genes in relatives of nitrogen-fixing non-legume Parasponia.</title>
        <authorList>
            <person name="Van Velzen R."/>
            <person name="Holmer R."/>
            <person name="Bu F."/>
            <person name="Rutten L."/>
            <person name="Van Zeijl A."/>
            <person name="Liu W."/>
            <person name="Santuari L."/>
            <person name="Cao Q."/>
            <person name="Sharma T."/>
            <person name="Shen D."/>
            <person name="Roswanjaya Y."/>
            <person name="Wardhani T."/>
            <person name="Kalhor M.S."/>
            <person name="Jansen J."/>
            <person name="Van den Hoogen J."/>
            <person name="Gungor B."/>
            <person name="Hartog M."/>
            <person name="Hontelez J."/>
            <person name="Verver J."/>
            <person name="Yang W.-C."/>
            <person name="Schijlen E."/>
            <person name="Repin R."/>
            <person name="Schilthuizen M."/>
            <person name="Schranz E."/>
            <person name="Heidstra R."/>
            <person name="Miyata K."/>
            <person name="Fedorova E."/>
            <person name="Kohlen W."/>
            <person name="Bisseling T."/>
            <person name="Smit S."/>
            <person name="Geurts R."/>
        </authorList>
    </citation>
    <scope>NUCLEOTIDE SEQUENCE [LARGE SCALE GENOMIC DNA]</scope>
    <source>
        <strain evidence="3">cv. RG33-2</strain>
    </source>
</reference>
<dbReference type="PANTHER" id="PTHR21596">
    <property type="entry name" value="RIBONUCLEASE P SUBUNIT P38"/>
    <property type="match status" value="1"/>
</dbReference>